<organism evidence="2 3">
    <name type="scientific">Alicyclobacillus cycloheptanicus</name>
    <dbReference type="NCBI Taxonomy" id="1457"/>
    <lineage>
        <taxon>Bacteria</taxon>
        <taxon>Bacillati</taxon>
        <taxon>Bacillota</taxon>
        <taxon>Bacilli</taxon>
        <taxon>Bacillales</taxon>
        <taxon>Alicyclobacillaceae</taxon>
        <taxon>Alicyclobacillus</taxon>
    </lineage>
</organism>
<dbReference type="EMBL" id="JAUSTP010000001">
    <property type="protein sequence ID" value="MDQ0188427.1"/>
    <property type="molecule type" value="Genomic_DNA"/>
</dbReference>
<evidence type="ECO:0000259" key="1">
    <source>
        <dbReference type="Pfam" id="PF12647"/>
    </source>
</evidence>
<keyword evidence="2" id="KW-0240">DNA-directed RNA polymerase</keyword>
<dbReference type="InterPro" id="IPR024439">
    <property type="entry name" value="RNHCP"/>
</dbReference>
<keyword evidence="2" id="KW-0804">Transcription</keyword>
<gene>
    <name evidence="2" type="ORF">J2S03_000231</name>
</gene>
<name>A0ABT9XDR2_9BACL</name>
<feature type="domain" description="RNHCP" evidence="1">
    <location>
        <begin position="10"/>
        <end position="93"/>
    </location>
</feature>
<dbReference type="Proteomes" id="UP001232973">
    <property type="component" value="Unassembled WGS sequence"/>
</dbReference>
<accession>A0ABT9XDR2</accession>
<keyword evidence="3" id="KW-1185">Reference proteome</keyword>
<reference evidence="2 3" key="1">
    <citation type="submission" date="2023-07" db="EMBL/GenBank/DDBJ databases">
        <title>Genomic Encyclopedia of Type Strains, Phase IV (KMG-IV): sequencing the most valuable type-strain genomes for metagenomic binning, comparative biology and taxonomic classification.</title>
        <authorList>
            <person name="Goeker M."/>
        </authorList>
    </citation>
    <scope>NUCLEOTIDE SEQUENCE [LARGE SCALE GENOMIC DNA]</scope>
    <source>
        <strain evidence="2 3">DSM 4006</strain>
    </source>
</reference>
<dbReference type="PROSITE" id="PS51257">
    <property type="entry name" value="PROKAR_LIPOPROTEIN"/>
    <property type="match status" value="1"/>
</dbReference>
<sequence length="108" mass="11978">MPSRRFTEINESFACAHCGQAVLPSSSSCRNHCPHCLYSVHLDIFPGDRSANCGGLMAPVDVMYRSNKGYQIVHRCLRCGHESRNVAALDDRDQPDSLEALLAIMRAK</sequence>
<dbReference type="Pfam" id="PF12647">
    <property type="entry name" value="RNHCP"/>
    <property type="match status" value="1"/>
</dbReference>
<proteinExistence type="predicted"/>
<dbReference type="RefSeq" id="WP_274455828.1">
    <property type="nucleotide sequence ID" value="NZ_CP067097.1"/>
</dbReference>
<evidence type="ECO:0000313" key="3">
    <source>
        <dbReference type="Proteomes" id="UP001232973"/>
    </source>
</evidence>
<protein>
    <submittedName>
        <fullName evidence="2">DNA-directed RNA polymerase subunit RPC12/RpoP</fullName>
    </submittedName>
</protein>
<evidence type="ECO:0000313" key="2">
    <source>
        <dbReference type="EMBL" id="MDQ0188427.1"/>
    </source>
</evidence>
<comment type="caution">
    <text evidence="2">The sequence shown here is derived from an EMBL/GenBank/DDBJ whole genome shotgun (WGS) entry which is preliminary data.</text>
</comment>
<dbReference type="GO" id="GO:0000428">
    <property type="term" value="C:DNA-directed RNA polymerase complex"/>
    <property type="evidence" value="ECO:0007669"/>
    <property type="project" value="UniProtKB-KW"/>
</dbReference>